<keyword evidence="4" id="KW-1185">Reference proteome</keyword>
<protein>
    <submittedName>
        <fullName evidence="3">S9 family peptidase</fullName>
    </submittedName>
</protein>
<dbReference type="PANTHER" id="PTHR42776">
    <property type="entry name" value="SERINE PEPTIDASE S9 FAMILY MEMBER"/>
    <property type="match status" value="1"/>
</dbReference>
<evidence type="ECO:0000313" key="3">
    <source>
        <dbReference type="EMBL" id="QTD54816.1"/>
    </source>
</evidence>
<keyword evidence="1" id="KW-0378">Hydrolase</keyword>
<reference evidence="3 4" key="1">
    <citation type="submission" date="2021-03" db="EMBL/GenBank/DDBJ databases">
        <title>Complete genome of Parasphingorhabdus_sp.JHSY0214.</title>
        <authorList>
            <person name="Yoo J.H."/>
            <person name="Bae J.W."/>
        </authorList>
    </citation>
    <scope>NUCLEOTIDE SEQUENCE [LARGE SCALE GENOMIC DNA]</scope>
    <source>
        <strain evidence="3 4">JHSY0214</strain>
    </source>
</reference>
<accession>A0ABX7SZW8</accession>
<dbReference type="Gene3D" id="2.120.10.30">
    <property type="entry name" value="TolB, C-terminal domain"/>
    <property type="match status" value="1"/>
</dbReference>
<name>A0ABX7SZW8_9SPHN</name>
<dbReference type="EMBL" id="CP071794">
    <property type="protein sequence ID" value="QTD54816.1"/>
    <property type="molecule type" value="Genomic_DNA"/>
</dbReference>
<dbReference type="Gene3D" id="3.40.50.1820">
    <property type="entry name" value="alpha/beta hydrolase"/>
    <property type="match status" value="1"/>
</dbReference>
<dbReference type="Pfam" id="PF00326">
    <property type="entry name" value="Peptidase_S9"/>
    <property type="match status" value="1"/>
</dbReference>
<gene>
    <name evidence="3" type="ORF">J4G78_11190</name>
</gene>
<dbReference type="Proteomes" id="UP000663923">
    <property type="component" value="Chromosome"/>
</dbReference>
<proteinExistence type="predicted"/>
<feature type="domain" description="Peptidase S9 prolyl oligopeptidase catalytic" evidence="2">
    <location>
        <begin position="438"/>
        <end position="646"/>
    </location>
</feature>
<dbReference type="RefSeq" id="WP_207986648.1">
    <property type="nucleotide sequence ID" value="NZ_CP071794.1"/>
</dbReference>
<dbReference type="SUPFAM" id="SSF53474">
    <property type="entry name" value="alpha/beta-Hydrolases"/>
    <property type="match status" value="1"/>
</dbReference>
<dbReference type="SUPFAM" id="SSF82171">
    <property type="entry name" value="DPP6 N-terminal domain-like"/>
    <property type="match status" value="1"/>
</dbReference>
<dbReference type="InterPro" id="IPR029058">
    <property type="entry name" value="AB_hydrolase_fold"/>
</dbReference>
<dbReference type="InterPro" id="IPR001375">
    <property type="entry name" value="Peptidase_S9_cat"/>
</dbReference>
<dbReference type="InterPro" id="IPR011042">
    <property type="entry name" value="6-blade_b-propeller_TolB-like"/>
</dbReference>
<sequence length="649" mass="74255">MRASHLFAILIFGLNIGLVQPSVAAVEKIPTEIFAAEGDVYQPKLSPDGSQMVYRQNSDGKSYLTIRSLSGGKSFRKQMPEDTDLNWYRWAGNDQVLFSVSSLKEYHGPRTYLGDEFRQVEMYLIDTNSGGSRFIGLEKGAPDGDNILHLDHDGRFLLLETRESIYKYPSVYKIDLATNQAEQVVKEQMKVWDWIADNEGTVRMGLSYRANSTLVFYRRTGDSPFKRIDKVKDKKVVNDEQESLLDGFNILAGSDDGYVLSNEKTGRFGLYKFNLLTREIGEKVFDHDKNDVTRFSLSDDGTALEAAYYTDSRDRIHWFDENFAGRQKILDRSLPGQEVWISSSTRDKSKMIIYSTSPQDPGSYYLYEPAAKKMDRFAGVNDRIDPTIMAETKYETYTARDGTKIPAYVTLPKGQNAAKLPLVIMPHGGPYGVRDTMDFDMEVQFLANRGYVVLQPNFRGSGSYGESFYKLGEGQMGRSMQDDLDDGMDWLVERGIVDPQRVCIVGSSYGGYAALWGATRNPERYRCAASFAGVTDFNKQLRYDRQFFKSRYSKKWRKTVEGEDDFDLDDVSPVRKVDQLRRPILLVHGKKDSRVPYSQFTLYKEKLEDRDADAVFVTYEEEGHGLKDFENRKDWLDQLEQFLEKHNPA</sequence>
<evidence type="ECO:0000259" key="2">
    <source>
        <dbReference type="Pfam" id="PF00326"/>
    </source>
</evidence>
<dbReference type="PANTHER" id="PTHR42776:SF27">
    <property type="entry name" value="DIPEPTIDYL PEPTIDASE FAMILY MEMBER 6"/>
    <property type="match status" value="1"/>
</dbReference>
<evidence type="ECO:0000313" key="4">
    <source>
        <dbReference type="Proteomes" id="UP000663923"/>
    </source>
</evidence>
<organism evidence="3 4">
    <name type="scientific">Parasphingorhabdus cellanae</name>
    <dbReference type="NCBI Taxonomy" id="2806553"/>
    <lineage>
        <taxon>Bacteria</taxon>
        <taxon>Pseudomonadati</taxon>
        <taxon>Pseudomonadota</taxon>
        <taxon>Alphaproteobacteria</taxon>
        <taxon>Sphingomonadales</taxon>
        <taxon>Sphingomonadaceae</taxon>
        <taxon>Parasphingorhabdus</taxon>
    </lineage>
</organism>
<evidence type="ECO:0000256" key="1">
    <source>
        <dbReference type="ARBA" id="ARBA00022801"/>
    </source>
</evidence>